<dbReference type="Proteomes" id="UP000030752">
    <property type="component" value="Unassembled WGS sequence"/>
</dbReference>
<keyword evidence="10" id="KW-1185">Reference proteome</keyword>
<sequence>MDHDEDSSGSTHKLIHAHAALCASAVLAFWPIGVMLLRYWKEPSMAVRIHQWVQVAGFTVYVAGFVLGVILWTRLKTDLGSSPTLHGVLGVVITGLACVQLLLGWWHHKLWQRESAKRGNARWVKAPERTWVAWMHMSFGWFVILIGIANGGIGEQGSFLC</sequence>
<dbReference type="EMBL" id="KB822719">
    <property type="protein sequence ID" value="ETN41611.1"/>
    <property type="molecule type" value="Genomic_DNA"/>
</dbReference>
<dbReference type="RefSeq" id="XP_008716120.1">
    <property type="nucleotide sequence ID" value="XM_008717898.1"/>
</dbReference>
<dbReference type="VEuPathDB" id="FungiDB:HMPREF1541_03547"/>
<dbReference type="STRING" id="1220924.W2RYN0"/>
<feature type="transmembrane region" description="Helical" evidence="7">
    <location>
        <begin position="131"/>
        <end position="153"/>
    </location>
</feature>
<proteinExistence type="predicted"/>
<name>W2RYN0_CYPE1</name>
<dbReference type="PANTHER" id="PTHR47797:SF1">
    <property type="entry name" value="CYTOCHROME B561 DOMAIN-CONTAINING PROTEIN-RELATED"/>
    <property type="match status" value="1"/>
</dbReference>
<feature type="transmembrane region" description="Helical" evidence="7">
    <location>
        <begin position="15"/>
        <end position="40"/>
    </location>
</feature>
<dbReference type="HOGENOM" id="CLU_1643637_0_0_1"/>
<evidence type="ECO:0000259" key="8">
    <source>
        <dbReference type="PROSITE" id="PS50939"/>
    </source>
</evidence>
<keyword evidence="2" id="KW-0813">Transport</keyword>
<dbReference type="GO" id="GO:0016020">
    <property type="term" value="C:membrane"/>
    <property type="evidence" value="ECO:0007669"/>
    <property type="project" value="UniProtKB-SubCell"/>
</dbReference>
<dbReference type="InParanoid" id="W2RYN0"/>
<evidence type="ECO:0000256" key="6">
    <source>
        <dbReference type="ARBA" id="ARBA00023136"/>
    </source>
</evidence>
<evidence type="ECO:0000256" key="1">
    <source>
        <dbReference type="ARBA" id="ARBA00004370"/>
    </source>
</evidence>
<keyword evidence="6 7" id="KW-0472">Membrane</keyword>
<gene>
    <name evidence="9" type="ORF">HMPREF1541_03547</name>
</gene>
<dbReference type="OrthoDB" id="19261at2759"/>
<dbReference type="CDD" id="cd08760">
    <property type="entry name" value="Cyt_b561_FRRS1_like"/>
    <property type="match status" value="1"/>
</dbReference>
<dbReference type="Gene3D" id="1.20.120.1770">
    <property type="match status" value="1"/>
</dbReference>
<feature type="transmembrane region" description="Helical" evidence="7">
    <location>
        <begin position="85"/>
        <end position="106"/>
    </location>
</feature>
<comment type="subcellular location">
    <subcellularLocation>
        <location evidence="1">Membrane</location>
    </subcellularLocation>
</comment>
<keyword evidence="5 7" id="KW-1133">Transmembrane helix</keyword>
<keyword evidence="3 7" id="KW-0812">Transmembrane</keyword>
<organism evidence="9 10">
    <name type="scientific">Cyphellophora europaea (strain CBS 101466)</name>
    <name type="common">Phialophora europaea</name>
    <dbReference type="NCBI Taxonomy" id="1220924"/>
    <lineage>
        <taxon>Eukaryota</taxon>
        <taxon>Fungi</taxon>
        <taxon>Dikarya</taxon>
        <taxon>Ascomycota</taxon>
        <taxon>Pezizomycotina</taxon>
        <taxon>Eurotiomycetes</taxon>
        <taxon>Chaetothyriomycetidae</taxon>
        <taxon>Chaetothyriales</taxon>
        <taxon>Cyphellophoraceae</taxon>
        <taxon>Cyphellophora</taxon>
    </lineage>
</organism>
<evidence type="ECO:0000313" key="10">
    <source>
        <dbReference type="Proteomes" id="UP000030752"/>
    </source>
</evidence>
<protein>
    <recommendedName>
        <fullName evidence="8">Cytochrome b561 domain-containing protein</fullName>
    </recommendedName>
</protein>
<feature type="transmembrane region" description="Helical" evidence="7">
    <location>
        <begin position="52"/>
        <end position="73"/>
    </location>
</feature>
<evidence type="ECO:0000256" key="7">
    <source>
        <dbReference type="SAM" id="Phobius"/>
    </source>
</evidence>
<dbReference type="GeneID" id="19970886"/>
<evidence type="ECO:0000256" key="4">
    <source>
        <dbReference type="ARBA" id="ARBA00022982"/>
    </source>
</evidence>
<evidence type="ECO:0000256" key="3">
    <source>
        <dbReference type="ARBA" id="ARBA00022692"/>
    </source>
</evidence>
<feature type="domain" description="Cytochrome b561" evidence="8">
    <location>
        <begin position="1"/>
        <end position="161"/>
    </location>
</feature>
<accession>W2RYN0</accession>
<evidence type="ECO:0000313" key="9">
    <source>
        <dbReference type="EMBL" id="ETN41611.1"/>
    </source>
</evidence>
<reference evidence="9 10" key="1">
    <citation type="submission" date="2013-03" db="EMBL/GenBank/DDBJ databases">
        <title>The Genome Sequence of Phialophora europaea CBS 101466.</title>
        <authorList>
            <consortium name="The Broad Institute Genomics Platform"/>
            <person name="Cuomo C."/>
            <person name="de Hoog S."/>
            <person name="Gorbushina A."/>
            <person name="Walker B."/>
            <person name="Young S.K."/>
            <person name="Zeng Q."/>
            <person name="Gargeya S."/>
            <person name="Fitzgerald M."/>
            <person name="Haas B."/>
            <person name="Abouelleil A."/>
            <person name="Allen A.W."/>
            <person name="Alvarado L."/>
            <person name="Arachchi H.M."/>
            <person name="Berlin A.M."/>
            <person name="Chapman S.B."/>
            <person name="Gainer-Dewar J."/>
            <person name="Goldberg J."/>
            <person name="Griggs A."/>
            <person name="Gujja S."/>
            <person name="Hansen M."/>
            <person name="Howarth C."/>
            <person name="Imamovic A."/>
            <person name="Ireland A."/>
            <person name="Larimer J."/>
            <person name="McCowan C."/>
            <person name="Murphy C."/>
            <person name="Pearson M."/>
            <person name="Poon T.W."/>
            <person name="Priest M."/>
            <person name="Roberts A."/>
            <person name="Saif S."/>
            <person name="Shea T."/>
            <person name="Sisk P."/>
            <person name="Sykes S."/>
            <person name="Wortman J."/>
            <person name="Nusbaum C."/>
            <person name="Birren B."/>
        </authorList>
    </citation>
    <scope>NUCLEOTIDE SEQUENCE [LARGE SCALE GENOMIC DNA]</scope>
    <source>
        <strain evidence="9 10">CBS 101466</strain>
    </source>
</reference>
<dbReference type="PROSITE" id="PS50939">
    <property type="entry name" value="CYTOCHROME_B561"/>
    <property type="match status" value="1"/>
</dbReference>
<evidence type="ECO:0000256" key="5">
    <source>
        <dbReference type="ARBA" id="ARBA00022989"/>
    </source>
</evidence>
<dbReference type="AlphaFoldDB" id="W2RYN0"/>
<dbReference type="PANTHER" id="PTHR47797">
    <property type="entry name" value="DEHYDROGENASE, PUTATIVE (AFU_ORTHOLOGUE AFUA_8G05805)-RELATED"/>
    <property type="match status" value="1"/>
</dbReference>
<dbReference type="InterPro" id="IPR006593">
    <property type="entry name" value="Cyt_b561/ferric_Rdtase_TM"/>
</dbReference>
<evidence type="ECO:0000256" key="2">
    <source>
        <dbReference type="ARBA" id="ARBA00022448"/>
    </source>
</evidence>
<keyword evidence="4" id="KW-0249">Electron transport</keyword>